<evidence type="ECO:0000313" key="2">
    <source>
        <dbReference type="EMBL" id="SCE82723.1"/>
    </source>
</evidence>
<protein>
    <submittedName>
        <fullName evidence="2">Uncharacterized protein</fullName>
    </submittedName>
</protein>
<dbReference type="Proteomes" id="UP000199504">
    <property type="component" value="Unassembled WGS sequence"/>
</dbReference>
<keyword evidence="1" id="KW-0812">Transmembrane</keyword>
<reference evidence="3" key="1">
    <citation type="submission" date="2016-06" db="EMBL/GenBank/DDBJ databases">
        <authorList>
            <person name="Varghese N."/>
            <person name="Submissions Spin"/>
        </authorList>
    </citation>
    <scope>NUCLEOTIDE SEQUENCE [LARGE SCALE GENOMIC DNA]</scope>
    <source>
        <strain evidence="3">DSM 44830</strain>
    </source>
</reference>
<sequence>MLKRITRWCVRWVVLPVVALVALGGVGSEVGPAWQAKSGGGTPGTFTAGYETCGRRACTWYGDFAPGDGSPVRRDVILYDAPDELVRGGSAPARDTGARSGVFGASGGGFWVAATLFAAVGVAAALAWLVLLARAVRRRRALSGPGR</sequence>
<dbReference type="EMBL" id="FMCX01000001">
    <property type="protein sequence ID" value="SCE82723.1"/>
    <property type="molecule type" value="Genomic_DNA"/>
</dbReference>
<evidence type="ECO:0000313" key="3">
    <source>
        <dbReference type="Proteomes" id="UP000199504"/>
    </source>
</evidence>
<proteinExistence type="predicted"/>
<accession>A0A1C4VFG2</accession>
<gene>
    <name evidence="2" type="ORF">GA0070564_1011173</name>
</gene>
<keyword evidence="1" id="KW-0472">Membrane</keyword>
<organism evidence="2 3">
    <name type="scientific">Micromonospora mirobrigensis</name>
    <dbReference type="NCBI Taxonomy" id="262898"/>
    <lineage>
        <taxon>Bacteria</taxon>
        <taxon>Bacillati</taxon>
        <taxon>Actinomycetota</taxon>
        <taxon>Actinomycetes</taxon>
        <taxon>Micromonosporales</taxon>
        <taxon>Micromonosporaceae</taxon>
        <taxon>Micromonospora</taxon>
    </lineage>
</organism>
<name>A0A1C4VFG2_9ACTN</name>
<dbReference type="AlphaFoldDB" id="A0A1C4VFG2"/>
<keyword evidence="1" id="KW-1133">Transmembrane helix</keyword>
<feature type="transmembrane region" description="Helical" evidence="1">
    <location>
        <begin position="110"/>
        <end position="133"/>
    </location>
</feature>
<evidence type="ECO:0000256" key="1">
    <source>
        <dbReference type="SAM" id="Phobius"/>
    </source>
</evidence>
<keyword evidence="3" id="KW-1185">Reference proteome</keyword>